<evidence type="ECO:0000313" key="2">
    <source>
        <dbReference type="Proteomes" id="UP001371456"/>
    </source>
</evidence>
<sequence>MKTQKNWIYLDCGRRPNLHRWNLIFEIRKSISMHQLLVVELILQNLSSDVFFSSILPRCYSIWDGQLRFCNVAW</sequence>
<organism evidence="1 2">
    <name type="scientific">Solanum bulbocastanum</name>
    <name type="common">Wild potato</name>
    <dbReference type="NCBI Taxonomy" id="147425"/>
    <lineage>
        <taxon>Eukaryota</taxon>
        <taxon>Viridiplantae</taxon>
        <taxon>Streptophyta</taxon>
        <taxon>Embryophyta</taxon>
        <taxon>Tracheophyta</taxon>
        <taxon>Spermatophyta</taxon>
        <taxon>Magnoliopsida</taxon>
        <taxon>eudicotyledons</taxon>
        <taxon>Gunneridae</taxon>
        <taxon>Pentapetalae</taxon>
        <taxon>asterids</taxon>
        <taxon>lamiids</taxon>
        <taxon>Solanales</taxon>
        <taxon>Solanaceae</taxon>
        <taxon>Solanoideae</taxon>
        <taxon>Solaneae</taxon>
        <taxon>Solanum</taxon>
    </lineage>
</organism>
<dbReference type="EMBL" id="JBANQN010000006">
    <property type="protein sequence ID" value="KAK6786310.1"/>
    <property type="molecule type" value="Genomic_DNA"/>
</dbReference>
<evidence type="ECO:0000313" key="1">
    <source>
        <dbReference type="EMBL" id="KAK6786310.1"/>
    </source>
</evidence>
<dbReference type="Proteomes" id="UP001371456">
    <property type="component" value="Unassembled WGS sequence"/>
</dbReference>
<protein>
    <submittedName>
        <fullName evidence="1">Uncharacterized protein</fullName>
    </submittedName>
</protein>
<proteinExistence type="predicted"/>
<accession>A0AAN8YAY4</accession>
<comment type="caution">
    <text evidence="1">The sequence shown here is derived from an EMBL/GenBank/DDBJ whole genome shotgun (WGS) entry which is preliminary data.</text>
</comment>
<keyword evidence="2" id="KW-1185">Reference proteome</keyword>
<dbReference type="AlphaFoldDB" id="A0AAN8YAY4"/>
<name>A0AAN8YAY4_SOLBU</name>
<gene>
    <name evidence="1" type="ORF">RDI58_014835</name>
</gene>
<reference evidence="1 2" key="1">
    <citation type="submission" date="2024-02" db="EMBL/GenBank/DDBJ databases">
        <title>de novo genome assembly of Solanum bulbocastanum strain 11H21.</title>
        <authorList>
            <person name="Hosaka A.J."/>
        </authorList>
    </citation>
    <scope>NUCLEOTIDE SEQUENCE [LARGE SCALE GENOMIC DNA]</scope>
    <source>
        <tissue evidence="1">Young leaves</tissue>
    </source>
</reference>